<keyword evidence="2" id="KW-1185">Reference proteome</keyword>
<dbReference type="Proteomes" id="UP000018143">
    <property type="component" value="Unassembled WGS sequence"/>
</dbReference>
<sequence>MIKNANLESKSSLYFLYVCIESKVDFIDCHAKFENFARNDNFFLDSSLSLKT</sequence>
<dbReference type="STRING" id="1325130.HFN_0528"/>
<reference evidence="1 2" key="1">
    <citation type="journal article" date="2013" name="Genome Announc.">
        <title>Draft Genome Sequence of Helicobacter fennelliae Strain MRY12-0050, Isolated from a Bacteremia Patient.</title>
        <authorList>
            <person name="Rimbara E."/>
            <person name="Matsui M."/>
            <person name="Mori S."/>
            <person name="Suzuki S."/>
            <person name="Suzuki M."/>
            <person name="Kim H."/>
            <person name="Sekizuka T."/>
            <person name="Kuroda M."/>
            <person name="Shibayama K."/>
        </authorList>
    </citation>
    <scope>NUCLEOTIDE SEQUENCE [LARGE SCALE GENOMIC DNA]</scope>
    <source>
        <strain evidence="1 2">MRY12-0050</strain>
    </source>
</reference>
<proteinExistence type="predicted"/>
<organism evidence="1 2">
    <name type="scientific">Helicobacter fennelliae MRY12-0050</name>
    <dbReference type="NCBI Taxonomy" id="1325130"/>
    <lineage>
        <taxon>Bacteria</taxon>
        <taxon>Pseudomonadati</taxon>
        <taxon>Campylobacterota</taxon>
        <taxon>Epsilonproteobacteria</taxon>
        <taxon>Campylobacterales</taxon>
        <taxon>Helicobacteraceae</taxon>
        <taxon>Helicobacter</taxon>
    </lineage>
</organism>
<comment type="caution">
    <text evidence="1">The sequence shown here is derived from an EMBL/GenBank/DDBJ whole genome shotgun (WGS) entry which is preliminary data.</text>
</comment>
<gene>
    <name evidence="1" type="ORF">HFN_0528</name>
</gene>
<name>T1DWG6_9HELI</name>
<evidence type="ECO:0000313" key="2">
    <source>
        <dbReference type="Proteomes" id="UP000018143"/>
    </source>
</evidence>
<protein>
    <submittedName>
        <fullName evidence="1">Uncharacterized protein</fullName>
    </submittedName>
</protein>
<dbReference type="EMBL" id="BASD01000018">
    <property type="protein sequence ID" value="GAD19397.1"/>
    <property type="molecule type" value="Genomic_DNA"/>
</dbReference>
<accession>T1DWG6</accession>
<evidence type="ECO:0000313" key="1">
    <source>
        <dbReference type="EMBL" id="GAD19397.1"/>
    </source>
</evidence>
<dbReference type="AlphaFoldDB" id="T1DWG6"/>